<dbReference type="KEGG" id="pex:IZT61_02095"/>
<dbReference type="Proteomes" id="UP000594759">
    <property type="component" value="Chromosome"/>
</dbReference>
<dbReference type="EMBL" id="CP064939">
    <property type="protein sequence ID" value="QPH40100.1"/>
    <property type="molecule type" value="Genomic_DNA"/>
</dbReference>
<keyword evidence="1" id="KW-1133">Transmembrane helix</keyword>
<accession>A0A7S9PZM5</accession>
<sequence>MSTETNLKAANSASLWAFFIFNFVVFNSLFFTSYYDSILNDFKLMLSARTSGVLIAPVVLFIVNGFLSSEQKAILIFWRLKNVLPGSRAFSKHGKRDPRVNMNRLGALHAPLPIDPTDQNRLWFKLYKSHREDIAILKSHKDFLLARDMTSMAFLYLILAGIPMLFFAKAPLVYYYIIFLIMQYLTLVTVGQNKGKAFVTNVLAIESTK</sequence>
<evidence type="ECO:0000313" key="3">
    <source>
        <dbReference type="Proteomes" id="UP000594759"/>
    </source>
</evidence>
<name>A0A7S9PZM5_9SPHI</name>
<dbReference type="RefSeq" id="WP_196099556.1">
    <property type="nucleotide sequence ID" value="NZ_CP064939.1"/>
</dbReference>
<feature type="transmembrane region" description="Helical" evidence="1">
    <location>
        <begin position="149"/>
        <end position="167"/>
    </location>
</feature>
<feature type="transmembrane region" description="Helical" evidence="1">
    <location>
        <begin position="173"/>
        <end position="191"/>
    </location>
</feature>
<keyword evidence="1" id="KW-0812">Transmembrane</keyword>
<keyword evidence="1" id="KW-0472">Membrane</keyword>
<protein>
    <recommendedName>
        <fullName evidence="4">Glycosyl-4,4'-diaponeurosporenoate acyltransferase</fullName>
    </recommendedName>
</protein>
<evidence type="ECO:0000313" key="2">
    <source>
        <dbReference type="EMBL" id="QPH40100.1"/>
    </source>
</evidence>
<proteinExistence type="predicted"/>
<reference evidence="2 3" key="1">
    <citation type="submission" date="2020-11" db="EMBL/GenBank/DDBJ databases">
        <title>Pedobacter endophytica, an endophytic bacteria isolated form Carex pumila.</title>
        <authorList>
            <person name="Peng Y."/>
            <person name="Jiang L."/>
            <person name="Lee J."/>
        </authorList>
    </citation>
    <scope>NUCLEOTIDE SEQUENCE [LARGE SCALE GENOMIC DNA]</scope>
    <source>
        <strain evidence="2 3">JBR3-12</strain>
    </source>
</reference>
<dbReference type="AlphaFoldDB" id="A0A7S9PZM5"/>
<evidence type="ECO:0008006" key="4">
    <source>
        <dbReference type="Google" id="ProtNLM"/>
    </source>
</evidence>
<feature type="transmembrane region" description="Helical" evidence="1">
    <location>
        <begin position="46"/>
        <end position="67"/>
    </location>
</feature>
<feature type="transmembrane region" description="Helical" evidence="1">
    <location>
        <begin position="12"/>
        <end position="34"/>
    </location>
</feature>
<gene>
    <name evidence="2" type="ORF">IZT61_02095</name>
</gene>
<organism evidence="2 3">
    <name type="scientific">Pedobacter endophyticus</name>
    <dbReference type="NCBI Taxonomy" id="2789740"/>
    <lineage>
        <taxon>Bacteria</taxon>
        <taxon>Pseudomonadati</taxon>
        <taxon>Bacteroidota</taxon>
        <taxon>Sphingobacteriia</taxon>
        <taxon>Sphingobacteriales</taxon>
        <taxon>Sphingobacteriaceae</taxon>
        <taxon>Pedobacter</taxon>
    </lineage>
</organism>
<evidence type="ECO:0000256" key="1">
    <source>
        <dbReference type="SAM" id="Phobius"/>
    </source>
</evidence>
<keyword evidence="3" id="KW-1185">Reference proteome</keyword>